<feature type="non-terminal residue" evidence="3">
    <location>
        <position position="1"/>
    </location>
</feature>
<comment type="caution">
    <text evidence="3">The sequence shown here is derived from an EMBL/GenBank/DDBJ whole genome shotgun (WGS) entry which is preliminary data.</text>
</comment>
<reference evidence="3 4" key="1">
    <citation type="submission" date="2023-11" db="EMBL/GenBank/DDBJ databases">
        <title>Halocaridina rubra genome assembly.</title>
        <authorList>
            <person name="Smith C."/>
        </authorList>
    </citation>
    <scope>NUCLEOTIDE SEQUENCE [LARGE SCALE GENOMIC DNA]</scope>
    <source>
        <strain evidence="3">EP-1</strain>
        <tissue evidence="3">Whole</tissue>
    </source>
</reference>
<gene>
    <name evidence="3" type="ORF">SK128_005605</name>
</gene>
<dbReference type="EMBL" id="JAXCGZ010003789">
    <property type="protein sequence ID" value="KAK7083199.1"/>
    <property type="molecule type" value="Genomic_DNA"/>
</dbReference>
<organism evidence="3 4">
    <name type="scientific">Halocaridina rubra</name>
    <name type="common">Hawaiian red shrimp</name>
    <dbReference type="NCBI Taxonomy" id="373956"/>
    <lineage>
        <taxon>Eukaryota</taxon>
        <taxon>Metazoa</taxon>
        <taxon>Ecdysozoa</taxon>
        <taxon>Arthropoda</taxon>
        <taxon>Crustacea</taxon>
        <taxon>Multicrustacea</taxon>
        <taxon>Malacostraca</taxon>
        <taxon>Eumalacostraca</taxon>
        <taxon>Eucarida</taxon>
        <taxon>Decapoda</taxon>
        <taxon>Pleocyemata</taxon>
        <taxon>Caridea</taxon>
        <taxon>Atyoidea</taxon>
        <taxon>Atyidae</taxon>
        <taxon>Halocaridina</taxon>
    </lineage>
</organism>
<evidence type="ECO:0000313" key="3">
    <source>
        <dbReference type="EMBL" id="KAK7083199.1"/>
    </source>
</evidence>
<proteinExistence type="predicted"/>
<name>A0AAN9ACT3_HALRR</name>
<keyword evidence="2" id="KW-0472">Membrane</keyword>
<sequence>HSRLLVQLLQLFMPCLSTFLPLLRTRRKNNGRRRPPPPSRLHRQSIPPILHASPATTGMTWEGALLLTALVTTVAIRFTGPGLLDAQPRVCKVEIATRLAATTDVSRKRTRVWTALQSP</sequence>
<dbReference type="Proteomes" id="UP001381693">
    <property type="component" value="Unassembled WGS sequence"/>
</dbReference>
<evidence type="ECO:0000313" key="4">
    <source>
        <dbReference type="Proteomes" id="UP001381693"/>
    </source>
</evidence>
<keyword evidence="2" id="KW-0812">Transmembrane</keyword>
<evidence type="ECO:0000256" key="1">
    <source>
        <dbReference type="SAM" id="MobiDB-lite"/>
    </source>
</evidence>
<evidence type="ECO:0000256" key="2">
    <source>
        <dbReference type="SAM" id="Phobius"/>
    </source>
</evidence>
<feature type="region of interest" description="Disordered" evidence="1">
    <location>
        <begin position="26"/>
        <end position="48"/>
    </location>
</feature>
<feature type="compositionally biased region" description="Basic residues" evidence="1">
    <location>
        <begin position="26"/>
        <end position="43"/>
    </location>
</feature>
<feature type="non-terminal residue" evidence="3">
    <location>
        <position position="119"/>
    </location>
</feature>
<keyword evidence="2" id="KW-1133">Transmembrane helix</keyword>
<dbReference type="AlphaFoldDB" id="A0AAN9ACT3"/>
<accession>A0AAN9ACT3</accession>
<feature type="transmembrane region" description="Helical" evidence="2">
    <location>
        <begin position="6"/>
        <end position="23"/>
    </location>
</feature>
<keyword evidence="4" id="KW-1185">Reference proteome</keyword>
<protein>
    <submittedName>
        <fullName evidence="3">Uncharacterized protein</fullName>
    </submittedName>
</protein>